<keyword evidence="4 7" id="KW-0067">ATP-binding</keyword>
<sequence length="574" mass="64700">MTKETADSNPINDPSVKKSKKRDIKEVEEQQDNKEKKYGTRKHPKEASAIKRQPNSGLRNPLKLETDETVFSSSSFADLKISDKLVEVLKSPNVFNFSRPTVVQSQTIPIISQGGDVMIKSATGSGKTLSYLIPIVQRLQSFPTKIDRSDGAYVIILVPTRELCVQIEETLKKLLLPFFWIVPTVICGGQKRKSEKSRIRKGANIIISTPGRLLDHALHTTSLSLQRVQMLVLDEADRLLDMGFEQQLRDLFSLLHKQITQPLQTLLLSATLSPAIQQLAELSLHNPTFIDSDSLTNKQAFPSSSPNSANATEEKFKVPKQLRQYYIQIDASLRLPALCAFIRKELRDENQRHCRILIFVNTCDSVAFHDELFRELSWPGDGIDTSIVKGSLVSLHGNMPQHQRLKNLRDFCKANFATMICTDVAARGLDIPVVDWVIQYDPPTEISEYIHRVGRTARAGKSGQSLLFLQPSEMGMVFTLQNKGLNMRQFNFDIWFDDCVRKSGPGHKLVYAKRNHAASEIQASILRSVEESEGLNDLAVMGFMSYCRAYATYSKELKGAFNVRLLHFGHVAKR</sequence>
<protein>
    <recommendedName>
        <fullName evidence="8">ATP-dependent RNA helicase</fullName>
        <ecNumber evidence="8">3.6.4.13</ecNumber>
    </recommendedName>
</protein>
<dbReference type="GeneID" id="24919245"/>
<feature type="domain" description="Helicase ATP-binding" evidence="10">
    <location>
        <begin position="108"/>
        <end position="290"/>
    </location>
</feature>
<dbReference type="PANTHER" id="PTHR24031">
    <property type="entry name" value="RNA HELICASE"/>
    <property type="match status" value="1"/>
</dbReference>
<keyword evidence="2 7" id="KW-0378">Hydrolase</keyword>
<evidence type="ECO:0000256" key="4">
    <source>
        <dbReference type="ARBA" id="ARBA00022840"/>
    </source>
</evidence>
<dbReference type="OrthoDB" id="422663at2759"/>
<reference evidence="13" key="1">
    <citation type="submission" date="2010-02" db="EMBL/GenBank/DDBJ databases">
        <title>Sequencing and annotation of the Blastocystis hominis genome.</title>
        <authorList>
            <person name="Wincker P."/>
        </authorList>
    </citation>
    <scope>NUCLEOTIDE SEQUENCE</scope>
    <source>
        <strain evidence="13">Singapore isolate B</strain>
    </source>
</reference>
<comment type="similarity">
    <text evidence="7">Belongs to the DEAD box helicase family.</text>
</comment>
<evidence type="ECO:0000313" key="13">
    <source>
        <dbReference type="EMBL" id="CBK21949.2"/>
    </source>
</evidence>
<evidence type="ECO:0000259" key="12">
    <source>
        <dbReference type="PROSITE" id="PS51195"/>
    </source>
</evidence>
<dbReference type="EC" id="3.6.4.13" evidence="8"/>
<evidence type="ECO:0000259" key="11">
    <source>
        <dbReference type="PROSITE" id="PS51194"/>
    </source>
</evidence>
<evidence type="ECO:0000259" key="10">
    <source>
        <dbReference type="PROSITE" id="PS51192"/>
    </source>
</evidence>
<dbReference type="Pfam" id="PF00270">
    <property type="entry name" value="DEAD"/>
    <property type="match status" value="1"/>
</dbReference>
<proteinExistence type="inferred from homology"/>
<dbReference type="PROSITE" id="PS51192">
    <property type="entry name" value="HELICASE_ATP_BIND_1"/>
    <property type="match status" value="1"/>
</dbReference>
<dbReference type="SMART" id="SM01178">
    <property type="entry name" value="DUF4217"/>
    <property type="match status" value="1"/>
</dbReference>
<organism evidence="13">
    <name type="scientific">Blastocystis hominis</name>
    <dbReference type="NCBI Taxonomy" id="12968"/>
    <lineage>
        <taxon>Eukaryota</taxon>
        <taxon>Sar</taxon>
        <taxon>Stramenopiles</taxon>
        <taxon>Bigyra</taxon>
        <taxon>Opalozoa</taxon>
        <taxon>Opalinata</taxon>
        <taxon>Blastocystidae</taxon>
        <taxon>Blastocystis</taxon>
    </lineage>
</organism>
<dbReference type="PROSITE" id="PS00039">
    <property type="entry name" value="DEAD_ATP_HELICASE"/>
    <property type="match status" value="1"/>
</dbReference>
<dbReference type="InterPro" id="IPR000629">
    <property type="entry name" value="RNA-helicase_DEAD-box_CS"/>
</dbReference>
<dbReference type="AlphaFoldDB" id="D8M1L0"/>
<dbReference type="SUPFAM" id="SSF52540">
    <property type="entry name" value="P-loop containing nucleoside triphosphate hydrolases"/>
    <property type="match status" value="1"/>
</dbReference>
<keyword evidence="3 7" id="KW-0347">Helicase</keyword>
<feature type="domain" description="DEAD-box RNA helicase Q" evidence="12">
    <location>
        <begin position="74"/>
        <end position="105"/>
    </location>
</feature>
<feature type="region of interest" description="Disordered" evidence="9">
    <location>
        <begin position="1"/>
        <end position="61"/>
    </location>
</feature>
<dbReference type="CDD" id="cd17949">
    <property type="entry name" value="DEADc_DDX31"/>
    <property type="match status" value="1"/>
</dbReference>
<feature type="domain" description="Helicase C-terminal" evidence="11">
    <location>
        <begin position="334"/>
        <end position="500"/>
    </location>
</feature>
<comment type="domain">
    <text evidence="8">The Q motif is unique to and characteristic of the DEAD box family of RNA helicases and controls ATP binding and hydrolysis.</text>
</comment>
<dbReference type="SMART" id="SM00487">
    <property type="entry name" value="DEXDc"/>
    <property type="match status" value="1"/>
</dbReference>
<comment type="catalytic activity">
    <reaction evidence="8">
        <text>ATP + H2O = ADP + phosphate + H(+)</text>
        <dbReference type="Rhea" id="RHEA:13065"/>
        <dbReference type="ChEBI" id="CHEBI:15377"/>
        <dbReference type="ChEBI" id="CHEBI:15378"/>
        <dbReference type="ChEBI" id="CHEBI:30616"/>
        <dbReference type="ChEBI" id="CHEBI:43474"/>
        <dbReference type="ChEBI" id="CHEBI:456216"/>
        <dbReference type="EC" id="3.6.4.13"/>
    </reaction>
</comment>
<dbReference type="PROSITE" id="PS51194">
    <property type="entry name" value="HELICASE_CTER"/>
    <property type="match status" value="1"/>
</dbReference>
<dbReference type="CDD" id="cd18787">
    <property type="entry name" value="SF2_C_DEAD"/>
    <property type="match status" value="1"/>
</dbReference>
<evidence type="ECO:0000256" key="2">
    <source>
        <dbReference type="ARBA" id="ARBA00022801"/>
    </source>
</evidence>
<evidence type="ECO:0000256" key="3">
    <source>
        <dbReference type="ARBA" id="ARBA00022806"/>
    </source>
</evidence>
<keyword evidence="1 7" id="KW-0547">Nucleotide-binding</keyword>
<comment type="function">
    <text evidence="8">RNA helicase.</text>
</comment>
<evidence type="ECO:0000256" key="9">
    <source>
        <dbReference type="SAM" id="MobiDB-lite"/>
    </source>
</evidence>
<evidence type="ECO:0000313" key="14">
    <source>
        <dbReference type="Proteomes" id="UP000008312"/>
    </source>
</evidence>
<dbReference type="InterPro" id="IPR014014">
    <property type="entry name" value="RNA_helicase_DEAD_Q_motif"/>
</dbReference>
<dbReference type="InParanoid" id="D8M1L0"/>
<gene>
    <name evidence="13" type="ORF">GSBLH_T00002033001</name>
</gene>
<dbReference type="InterPro" id="IPR011545">
    <property type="entry name" value="DEAD/DEAH_box_helicase_dom"/>
</dbReference>
<evidence type="ECO:0000256" key="1">
    <source>
        <dbReference type="ARBA" id="ARBA00022741"/>
    </source>
</evidence>
<feature type="compositionally biased region" description="Basic and acidic residues" evidence="9">
    <location>
        <begin position="23"/>
        <end position="38"/>
    </location>
</feature>
<dbReference type="Pfam" id="PF00271">
    <property type="entry name" value="Helicase_C"/>
    <property type="match status" value="1"/>
</dbReference>
<dbReference type="GO" id="GO:0016887">
    <property type="term" value="F:ATP hydrolysis activity"/>
    <property type="evidence" value="ECO:0007669"/>
    <property type="project" value="RHEA"/>
</dbReference>
<evidence type="ECO:0000256" key="7">
    <source>
        <dbReference type="RuleBase" id="RU000492"/>
    </source>
</evidence>
<dbReference type="SMART" id="SM00490">
    <property type="entry name" value="HELICc"/>
    <property type="match status" value="1"/>
</dbReference>
<dbReference type="InterPro" id="IPR025313">
    <property type="entry name" value="SPB4-like_CTE"/>
</dbReference>
<dbReference type="Pfam" id="PF13959">
    <property type="entry name" value="CTE_SPB4"/>
    <property type="match status" value="1"/>
</dbReference>
<keyword evidence="5 8" id="KW-0694">RNA-binding</keyword>
<dbReference type="Gene3D" id="3.40.50.300">
    <property type="entry name" value="P-loop containing nucleotide triphosphate hydrolases"/>
    <property type="match status" value="2"/>
</dbReference>
<dbReference type="InterPro" id="IPR001650">
    <property type="entry name" value="Helicase_C-like"/>
</dbReference>
<dbReference type="PROSITE" id="PS51195">
    <property type="entry name" value="Q_MOTIF"/>
    <property type="match status" value="1"/>
</dbReference>
<evidence type="ECO:0000256" key="5">
    <source>
        <dbReference type="ARBA" id="ARBA00022884"/>
    </source>
</evidence>
<dbReference type="OMA" id="AVHIKAD"/>
<dbReference type="GO" id="GO:0005524">
    <property type="term" value="F:ATP binding"/>
    <property type="evidence" value="ECO:0007669"/>
    <property type="project" value="UniProtKB-UniRule"/>
</dbReference>
<dbReference type="GO" id="GO:0003724">
    <property type="term" value="F:RNA helicase activity"/>
    <property type="evidence" value="ECO:0007669"/>
    <property type="project" value="UniProtKB-EC"/>
</dbReference>
<dbReference type="Proteomes" id="UP000008312">
    <property type="component" value="Unassembled WGS sequence"/>
</dbReference>
<dbReference type="RefSeq" id="XP_012895997.1">
    <property type="nucleotide sequence ID" value="XM_013040543.1"/>
</dbReference>
<evidence type="ECO:0000256" key="6">
    <source>
        <dbReference type="PROSITE-ProRule" id="PRU00552"/>
    </source>
</evidence>
<evidence type="ECO:0000256" key="8">
    <source>
        <dbReference type="RuleBase" id="RU365068"/>
    </source>
</evidence>
<dbReference type="EMBL" id="FN668645">
    <property type="protein sequence ID" value="CBK21949.2"/>
    <property type="molecule type" value="Genomic_DNA"/>
</dbReference>
<dbReference type="InterPro" id="IPR014001">
    <property type="entry name" value="Helicase_ATP-bd"/>
</dbReference>
<keyword evidence="14" id="KW-1185">Reference proteome</keyword>
<accession>D8M1L0</accession>
<dbReference type="GO" id="GO:0003723">
    <property type="term" value="F:RNA binding"/>
    <property type="evidence" value="ECO:0007669"/>
    <property type="project" value="UniProtKB-UniRule"/>
</dbReference>
<dbReference type="InterPro" id="IPR027417">
    <property type="entry name" value="P-loop_NTPase"/>
</dbReference>
<feature type="short sequence motif" description="Q motif" evidence="6">
    <location>
        <begin position="74"/>
        <end position="105"/>
    </location>
</feature>
<name>D8M1L0_BLAHO</name>